<evidence type="ECO:0000313" key="4">
    <source>
        <dbReference type="EMBL" id="MEQ2232402.1"/>
    </source>
</evidence>
<dbReference type="Proteomes" id="UP001482620">
    <property type="component" value="Unassembled WGS sequence"/>
</dbReference>
<comment type="caution">
    <text evidence="4">The sequence shown here is derived from an EMBL/GenBank/DDBJ whole genome shotgun (WGS) entry which is preliminary data.</text>
</comment>
<dbReference type="EMBL" id="JAHRIQ010035564">
    <property type="protein sequence ID" value="MEQ2232402.1"/>
    <property type="molecule type" value="Genomic_DNA"/>
</dbReference>
<sequence>MRLSHSYIRSFNSWHLGSLLCLWFNSVSKSLGMNLEQFPAALQVKNDQLMHENDHLQTMVRLLQENSDLKARLQGTTDNSVAGLTGIKPSGLWQNTFDERQFKRNLQQTRSKLEHRTSSPVNFKSFLQSSVLKDTEEAAELQKSQADVPPPVIGSTRLFGEIAYQLDRRILSYVFQAHQRLYGFTLLNIPEKIIEVSTHPLTGKVDEGYQLHLTKRYTDLMEELSQLEYKAALHPPFCEFIINTYGILKERPSKHSSQGTEYNNPDFLMKLIENIAPRRLQKDLLLVLTCLCYMAAKDKKPLLAW</sequence>
<keyword evidence="1" id="KW-0175">Coiled coil</keyword>
<dbReference type="InterPro" id="IPR029384">
    <property type="entry name" value="Speriolin_C"/>
</dbReference>
<dbReference type="PANTHER" id="PTHR22192">
    <property type="entry name" value="SPERIOLIN"/>
    <property type="match status" value="1"/>
</dbReference>
<dbReference type="Pfam" id="PF15059">
    <property type="entry name" value="Speriolin_C"/>
    <property type="match status" value="1"/>
</dbReference>
<feature type="domain" description="Speriolin C-terminal" evidence="3">
    <location>
        <begin position="159"/>
        <end position="305"/>
    </location>
</feature>
<evidence type="ECO:0000259" key="3">
    <source>
        <dbReference type="Pfam" id="PF15059"/>
    </source>
</evidence>
<feature type="signal peptide" evidence="2">
    <location>
        <begin position="1"/>
        <end position="30"/>
    </location>
</feature>
<keyword evidence="2" id="KW-0732">Signal</keyword>
<evidence type="ECO:0000256" key="1">
    <source>
        <dbReference type="SAM" id="Coils"/>
    </source>
</evidence>
<keyword evidence="5" id="KW-1185">Reference proteome</keyword>
<dbReference type="PANTHER" id="PTHR22192:SF17">
    <property type="entry name" value="SPERIOLIN-LIKE PROTEIN"/>
    <property type="match status" value="1"/>
</dbReference>
<proteinExistence type="predicted"/>
<reference evidence="4 5" key="1">
    <citation type="submission" date="2021-06" db="EMBL/GenBank/DDBJ databases">
        <authorList>
            <person name="Palmer J.M."/>
        </authorList>
    </citation>
    <scope>NUCLEOTIDE SEQUENCE [LARGE SCALE GENOMIC DNA]</scope>
    <source>
        <strain evidence="5">if_2019</strain>
        <tissue evidence="4">Muscle</tissue>
    </source>
</reference>
<organism evidence="4 5">
    <name type="scientific">Ilyodon furcidens</name>
    <name type="common">goldbreast splitfin</name>
    <dbReference type="NCBI Taxonomy" id="33524"/>
    <lineage>
        <taxon>Eukaryota</taxon>
        <taxon>Metazoa</taxon>
        <taxon>Chordata</taxon>
        <taxon>Craniata</taxon>
        <taxon>Vertebrata</taxon>
        <taxon>Euteleostomi</taxon>
        <taxon>Actinopterygii</taxon>
        <taxon>Neopterygii</taxon>
        <taxon>Teleostei</taxon>
        <taxon>Neoteleostei</taxon>
        <taxon>Acanthomorphata</taxon>
        <taxon>Ovalentaria</taxon>
        <taxon>Atherinomorphae</taxon>
        <taxon>Cyprinodontiformes</taxon>
        <taxon>Goodeidae</taxon>
        <taxon>Ilyodon</taxon>
    </lineage>
</organism>
<feature type="coiled-coil region" evidence="1">
    <location>
        <begin position="46"/>
        <end position="79"/>
    </location>
</feature>
<accession>A0ABV0TLN9</accession>
<evidence type="ECO:0000256" key="2">
    <source>
        <dbReference type="SAM" id="SignalP"/>
    </source>
</evidence>
<evidence type="ECO:0000313" key="5">
    <source>
        <dbReference type="Proteomes" id="UP001482620"/>
    </source>
</evidence>
<protein>
    <recommendedName>
        <fullName evidence="3">Speriolin C-terminal domain-containing protein</fullName>
    </recommendedName>
</protein>
<dbReference type="InterPro" id="IPR026715">
    <property type="entry name" value="SPATC1"/>
</dbReference>
<feature type="chain" id="PRO_5046121060" description="Speriolin C-terminal domain-containing protein" evidence="2">
    <location>
        <begin position="31"/>
        <end position="305"/>
    </location>
</feature>
<name>A0ABV0TLN9_9TELE</name>
<gene>
    <name evidence="4" type="ORF">ILYODFUR_010914</name>
</gene>